<name>A0ACB8QPH9_9AGAM</name>
<keyword evidence="2" id="KW-1185">Reference proteome</keyword>
<protein>
    <submittedName>
        <fullName evidence="1">NADH-quinone oxidoreductase</fullName>
    </submittedName>
</protein>
<evidence type="ECO:0000313" key="1">
    <source>
        <dbReference type="EMBL" id="KAI0033748.1"/>
    </source>
</evidence>
<comment type="caution">
    <text evidence="1">The sequence shown here is derived from an EMBL/GenBank/DDBJ whole genome shotgun (WGS) entry which is preliminary data.</text>
</comment>
<proteinExistence type="predicted"/>
<evidence type="ECO:0000313" key="2">
    <source>
        <dbReference type="Proteomes" id="UP000814128"/>
    </source>
</evidence>
<reference evidence="1" key="1">
    <citation type="submission" date="2021-02" db="EMBL/GenBank/DDBJ databases">
        <authorList>
            <consortium name="DOE Joint Genome Institute"/>
            <person name="Ahrendt S."/>
            <person name="Looney B.P."/>
            <person name="Miyauchi S."/>
            <person name="Morin E."/>
            <person name="Drula E."/>
            <person name="Courty P.E."/>
            <person name="Chicoki N."/>
            <person name="Fauchery L."/>
            <person name="Kohler A."/>
            <person name="Kuo A."/>
            <person name="Labutti K."/>
            <person name="Pangilinan J."/>
            <person name="Lipzen A."/>
            <person name="Riley R."/>
            <person name="Andreopoulos W."/>
            <person name="He G."/>
            <person name="Johnson J."/>
            <person name="Barry K.W."/>
            <person name="Grigoriev I.V."/>
            <person name="Nagy L."/>
            <person name="Hibbett D."/>
            <person name="Henrissat B."/>
            <person name="Matheny P.B."/>
            <person name="Labbe J."/>
            <person name="Martin F."/>
        </authorList>
    </citation>
    <scope>NUCLEOTIDE SEQUENCE</scope>
    <source>
        <strain evidence="1">EC-137</strain>
    </source>
</reference>
<dbReference type="EMBL" id="MU273512">
    <property type="protein sequence ID" value="KAI0033748.1"/>
    <property type="molecule type" value="Genomic_DNA"/>
</dbReference>
<organism evidence="1 2">
    <name type="scientific">Vararia minispora EC-137</name>
    <dbReference type="NCBI Taxonomy" id="1314806"/>
    <lineage>
        <taxon>Eukaryota</taxon>
        <taxon>Fungi</taxon>
        <taxon>Dikarya</taxon>
        <taxon>Basidiomycota</taxon>
        <taxon>Agaricomycotina</taxon>
        <taxon>Agaricomycetes</taxon>
        <taxon>Russulales</taxon>
        <taxon>Lachnocladiaceae</taxon>
        <taxon>Vararia</taxon>
    </lineage>
</organism>
<dbReference type="Proteomes" id="UP000814128">
    <property type="component" value="Unassembled WGS sequence"/>
</dbReference>
<reference evidence="1" key="2">
    <citation type="journal article" date="2022" name="New Phytol.">
        <title>Evolutionary transition to the ectomycorrhizal habit in the genomes of a hyperdiverse lineage of mushroom-forming fungi.</title>
        <authorList>
            <person name="Looney B."/>
            <person name="Miyauchi S."/>
            <person name="Morin E."/>
            <person name="Drula E."/>
            <person name="Courty P.E."/>
            <person name="Kohler A."/>
            <person name="Kuo A."/>
            <person name="LaButti K."/>
            <person name="Pangilinan J."/>
            <person name="Lipzen A."/>
            <person name="Riley R."/>
            <person name="Andreopoulos W."/>
            <person name="He G."/>
            <person name="Johnson J."/>
            <person name="Nolan M."/>
            <person name="Tritt A."/>
            <person name="Barry K.W."/>
            <person name="Grigoriev I.V."/>
            <person name="Nagy L.G."/>
            <person name="Hibbett D."/>
            <person name="Henrissat B."/>
            <person name="Matheny P.B."/>
            <person name="Labbe J."/>
            <person name="Martin F.M."/>
        </authorList>
    </citation>
    <scope>NUCLEOTIDE SEQUENCE</scope>
    <source>
        <strain evidence="1">EC-137</strain>
    </source>
</reference>
<sequence>MSFARATVGLSARTALSRRRPVHSSLIAYRLLSTTPSRLHAVPDVPPVKSAQIGQGSFTAANEPDKDVDPYKGGLGALDKAVHMFFLTEIMKGMWLVVEQFFRAPYTIMYPFEKGPLSPRFRGEHALRRYPSGEERCIACKLCEAICPAQAITIESEARLDGSRRTTKYDIDMTKCIYCGFCQEACPVDAIVETQNQEFSTETREELLYNKEKLLANGDRAEAEIAANLLGTSIMPDFGLPSFFNLF</sequence>
<accession>A0ACB8QPH9</accession>
<gene>
    <name evidence="1" type="ORF">K488DRAFT_46937</name>
</gene>